<comment type="similarity">
    <text evidence="1">Belongs to the YciI family.</text>
</comment>
<organism evidence="3 4">
    <name type="scientific">Kibdelosporangium aridum</name>
    <dbReference type="NCBI Taxonomy" id="2030"/>
    <lineage>
        <taxon>Bacteria</taxon>
        <taxon>Bacillati</taxon>
        <taxon>Actinomycetota</taxon>
        <taxon>Actinomycetes</taxon>
        <taxon>Pseudonocardiales</taxon>
        <taxon>Pseudonocardiaceae</taxon>
        <taxon>Kibdelosporangium</taxon>
    </lineage>
</organism>
<dbReference type="EMBL" id="QHKI01000002">
    <property type="protein sequence ID" value="RSM90760.1"/>
    <property type="molecule type" value="Genomic_DNA"/>
</dbReference>
<evidence type="ECO:0000313" key="4">
    <source>
        <dbReference type="Proteomes" id="UP000287547"/>
    </source>
</evidence>
<sequence length="108" mass="11859">MRYLMMTMRDENQTAPDEKLFEEMDKFVAELSAAGVIVAAGGLDQDGMLIVQRDGELVVTDGPYAEAKETVGGFALVDVRSKEEMLEIARRSFAIGGDGVCRVHEVFL</sequence>
<dbReference type="PANTHER" id="PTHR35174">
    <property type="entry name" value="BLL7171 PROTEIN-RELATED"/>
    <property type="match status" value="1"/>
</dbReference>
<comment type="caution">
    <text evidence="3">The sequence shown here is derived from an EMBL/GenBank/DDBJ whole genome shotgun (WGS) entry which is preliminary data.</text>
</comment>
<dbReference type="InterPro" id="IPR011008">
    <property type="entry name" value="Dimeric_a/b-barrel"/>
</dbReference>
<evidence type="ECO:0000256" key="1">
    <source>
        <dbReference type="ARBA" id="ARBA00007689"/>
    </source>
</evidence>
<dbReference type="InterPro" id="IPR005545">
    <property type="entry name" value="YCII"/>
</dbReference>
<dbReference type="RefSeq" id="WP_037271067.1">
    <property type="nucleotide sequence ID" value="NZ_QHKI01000002.1"/>
</dbReference>
<gene>
    <name evidence="3" type="ORF">DMH04_04720</name>
</gene>
<dbReference type="SUPFAM" id="SSF54909">
    <property type="entry name" value="Dimeric alpha+beta barrel"/>
    <property type="match status" value="1"/>
</dbReference>
<evidence type="ECO:0000313" key="3">
    <source>
        <dbReference type="EMBL" id="RSM90760.1"/>
    </source>
</evidence>
<name>A0A428ZRT1_KIBAR</name>
<accession>A0A428ZRT1</accession>
<protein>
    <recommendedName>
        <fullName evidence="2">YCII-related domain-containing protein</fullName>
    </recommendedName>
</protein>
<dbReference type="AlphaFoldDB" id="A0A428ZRT1"/>
<dbReference type="Gene3D" id="3.30.70.1060">
    <property type="entry name" value="Dimeric alpha+beta barrel"/>
    <property type="match status" value="1"/>
</dbReference>
<evidence type="ECO:0000259" key="2">
    <source>
        <dbReference type="Pfam" id="PF03795"/>
    </source>
</evidence>
<dbReference type="Pfam" id="PF03795">
    <property type="entry name" value="YCII"/>
    <property type="match status" value="1"/>
</dbReference>
<proteinExistence type="inferred from homology"/>
<feature type="domain" description="YCII-related" evidence="2">
    <location>
        <begin position="1"/>
        <end position="92"/>
    </location>
</feature>
<reference evidence="3 4" key="1">
    <citation type="submission" date="2018-05" db="EMBL/GenBank/DDBJ databases">
        <title>Evolution of GPA BGCs.</title>
        <authorList>
            <person name="Waglechner N."/>
            <person name="Wright G.D."/>
        </authorList>
    </citation>
    <scope>NUCLEOTIDE SEQUENCE [LARGE SCALE GENOMIC DNA]</scope>
    <source>
        <strain evidence="3 4">A82846</strain>
    </source>
</reference>
<dbReference type="OrthoDB" id="668782at2"/>
<dbReference type="Proteomes" id="UP000287547">
    <property type="component" value="Unassembled WGS sequence"/>
</dbReference>